<feature type="region of interest" description="Disordered" evidence="1">
    <location>
        <begin position="29"/>
        <end position="51"/>
    </location>
</feature>
<proteinExistence type="predicted"/>
<evidence type="ECO:0008006" key="4">
    <source>
        <dbReference type="Google" id="ProtNLM"/>
    </source>
</evidence>
<evidence type="ECO:0000313" key="3">
    <source>
        <dbReference type="Proteomes" id="UP000809587"/>
    </source>
</evidence>
<gene>
    <name evidence="2" type="ORF">JQN84_11945</name>
</gene>
<name>A0ABS2JAY1_9ACTN</name>
<dbReference type="EMBL" id="JAFEUO010000003">
    <property type="protein sequence ID" value="MBM7083230.1"/>
    <property type="molecule type" value="Genomic_DNA"/>
</dbReference>
<dbReference type="Proteomes" id="UP000809587">
    <property type="component" value="Unassembled WGS sequence"/>
</dbReference>
<keyword evidence="3" id="KW-1185">Reference proteome</keyword>
<organism evidence="2 3">
    <name type="scientific">Micromonospora humidisoli</name>
    <dbReference type="NCBI Taxonomy" id="2807622"/>
    <lineage>
        <taxon>Bacteria</taxon>
        <taxon>Bacillati</taxon>
        <taxon>Actinomycetota</taxon>
        <taxon>Actinomycetes</taxon>
        <taxon>Micromonosporales</taxon>
        <taxon>Micromonosporaceae</taxon>
        <taxon>Micromonospora</taxon>
    </lineage>
</organism>
<dbReference type="RefSeq" id="WP_204958439.1">
    <property type="nucleotide sequence ID" value="NZ_JAFEUO010000003.1"/>
</dbReference>
<accession>A0ABS2JAY1</accession>
<comment type="caution">
    <text evidence="2">The sequence shown here is derived from an EMBL/GenBank/DDBJ whole genome shotgun (WGS) entry which is preliminary data.</text>
</comment>
<evidence type="ECO:0000256" key="1">
    <source>
        <dbReference type="SAM" id="MobiDB-lite"/>
    </source>
</evidence>
<evidence type="ECO:0000313" key="2">
    <source>
        <dbReference type="EMBL" id="MBM7083230.1"/>
    </source>
</evidence>
<protein>
    <recommendedName>
        <fullName evidence="4">DUF5753 domain-containing protein</fullName>
    </recommendedName>
</protein>
<sequence>MTMQGDFTIGRLLHLVRLLNTRTDRGSIEWKPTPRMNPFGSKAFRTSTPSSSLTLSFNGRRHNIRIMDENGSIVAEYSTGSDSPESHELDSELERLYDLVHVETSRVNESIERVIRELEGGL</sequence>
<reference evidence="2 3" key="1">
    <citation type="submission" date="2021-02" db="EMBL/GenBank/DDBJ databases">
        <authorList>
            <person name="Lee D.-H."/>
        </authorList>
    </citation>
    <scope>NUCLEOTIDE SEQUENCE [LARGE SCALE GENOMIC DNA]</scope>
    <source>
        <strain evidence="2 3">MMS20-R2-29</strain>
    </source>
</reference>